<dbReference type="InterPro" id="IPR001761">
    <property type="entry name" value="Peripla_BP/Lac1_sug-bd_dom"/>
</dbReference>
<keyword evidence="3" id="KW-0804">Transcription</keyword>
<protein>
    <submittedName>
        <fullName evidence="5">LacI family transcriptional regulator</fullName>
    </submittedName>
</protein>
<feature type="domain" description="HTH lacI-type" evidence="4">
    <location>
        <begin position="7"/>
        <end position="61"/>
    </location>
</feature>
<proteinExistence type="predicted"/>
<dbReference type="RefSeq" id="WP_029446610.1">
    <property type="nucleotide sequence ID" value="NZ_CP009976.1"/>
</dbReference>
<evidence type="ECO:0000313" key="6">
    <source>
        <dbReference type="Proteomes" id="UP000030786"/>
    </source>
</evidence>
<dbReference type="PANTHER" id="PTHR30146:SF109">
    <property type="entry name" value="HTH-TYPE TRANSCRIPTIONAL REGULATOR GALS"/>
    <property type="match status" value="1"/>
</dbReference>
<reference evidence="5 6" key="1">
    <citation type="journal article" date="2014" name="Environ. Microbiol.">
        <title>Contrasting genomic patterns and infection strategies of two co-existing Bacteroidetes podovirus genera.</title>
        <authorList>
            <person name="Holmfeldt K."/>
            <person name="Howard-Varona C."/>
            <person name="Solonenko N."/>
            <person name="Sullivan M.B."/>
        </authorList>
    </citation>
    <scope>NUCLEOTIDE SEQUENCE [LARGE SCALE GENOMIC DNA]</scope>
    <source>
        <strain evidence="5 6">18</strain>
    </source>
</reference>
<evidence type="ECO:0000256" key="3">
    <source>
        <dbReference type="ARBA" id="ARBA00023163"/>
    </source>
</evidence>
<keyword evidence="2" id="KW-0238">DNA-binding</keyword>
<dbReference type="GO" id="GO:0000976">
    <property type="term" value="F:transcription cis-regulatory region binding"/>
    <property type="evidence" value="ECO:0007669"/>
    <property type="project" value="TreeGrafter"/>
</dbReference>
<dbReference type="PANTHER" id="PTHR30146">
    <property type="entry name" value="LACI-RELATED TRANSCRIPTIONAL REPRESSOR"/>
    <property type="match status" value="1"/>
</dbReference>
<dbReference type="AlphaFoldDB" id="A0AAU8RRV8"/>
<dbReference type="Gene3D" id="1.10.260.40">
    <property type="entry name" value="lambda repressor-like DNA-binding domains"/>
    <property type="match status" value="1"/>
</dbReference>
<dbReference type="CDD" id="cd06267">
    <property type="entry name" value="PBP1_LacI_sugar_binding-like"/>
    <property type="match status" value="1"/>
</dbReference>
<dbReference type="Proteomes" id="UP000030786">
    <property type="component" value="Chromosome"/>
</dbReference>
<evidence type="ECO:0000313" key="5">
    <source>
        <dbReference type="EMBL" id="AIZ42886.1"/>
    </source>
</evidence>
<name>A0AAU8RRV8_9FLAO</name>
<keyword evidence="1" id="KW-0805">Transcription regulation</keyword>
<dbReference type="EMBL" id="CP009976">
    <property type="protein sequence ID" value="AIZ42886.1"/>
    <property type="molecule type" value="Genomic_DNA"/>
</dbReference>
<dbReference type="InterPro" id="IPR000843">
    <property type="entry name" value="HTH_LacI"/>
</dbReference>
<dbReference type="GO" id="GO:0003700">
    <property type="term" value="F:DNA-binding transcription factor activity"/>
    <property type="evidence" value="ECO:0007669"/>
    <property type="project" value="TreeGrafter"/>
</dbReference>
<dbReference type="CDD" id="cd01392">
    <property type="entry name" value="HTH_LacI"/>
    <property type="match status" value="1"/>
</dbReference>
<dbReference type="Pfam" id="PF00532">
    <property type="entry name" value="Peripla_BP_1"/>
    <property type="match status" value="1"/>
</dbReference>
<dbReference type="Pfam" id="PF00356">
    <property type="entry name" value="LacI"/>
    <property type="match status" value="1"/>
</dbReference>
<dbReference type="Gene3D" id="3.40.50.2300">
    <property type="match status" value="2"/>
</dbReference>
<gene>
    <name evidence="5" type="ORF">M666_15710</name>
</gene>
<evidence type="ECO:0000256" key="2">
    <source>
        <dbReference type="ARBA" id="ARBA00023125"/>
    </source>
</evidence>
<dbReference type="InterPro" id="IPR010982">
    <property type="entry name" value="Lambda_DNA-bd_dom_sf"/>
</dbReference>
<dbReference type="SUPFAM" id="SSF47413">
    <property type="entry name" value="lambda repressor-like DNA-binding domains"/>
    <property type="match status" value="1"/>
</dbReference>
<dbReference type="SMART" id="SM00354">
    <property type="entry name" value="HTH_LACI"/>
    <property type="match status" value="1"/>
</dbReference>
<evidence type="ECO:0000259" key="4">
    <source>
        <dbReference type="PROSITE" id="PS50932"/>
    </source>
</evidence>
<dbReference type="GeneID" id="78062168"/>
<evidence type="ECO:0000256" key="1">
    <source>
        <dbReference type="ARBA" id="ARBA00023015"/>
    </source>
</evidence>
<organism evidence="5 6">
    <name type="scientific">Cellulophaga baltica 18</name>
    <dbReference type="NCBI Taxonomy" id="1348584"/>
    <lineage>
        <taxon>Bacteria</taxon>
        <taxon>Pseudomonadati</taxon>
        <taxon>Bacteroidota</taxon>
        <taxon>Flavobacteriia</taxon>
        <taxon>Flavobacteriales</taxon>
        <taxon>Flavobacteriaceae</taxon>
        <taxon>Cellulophaga</taxon>
    </lineage>
</organism>
<dbReference type="InterPro" id="IPR028082">
    <property type="entry name" value="Peripla_BP_I"/>
</dbReference>
<dbReference type="PROSITE" id="PS50932">
    <property type="entry name" value="HTH_LACI_2"/>
    <property type="match status" value="1"/>
</dbReference>
<accession>A0AAU8RRV8</accession>
<sequence>MEKKTTVTLKDLALRLNLSVSTVSRALNNHPDISAHTIQRVKELAEKLNYVPNLFAKGFRSHRTHILGVIVPNISHLFTSTLLKGILEEAEQNGYRVIISESNNEENKQTEMLQTMMQFGADGILLSLAKKTKSVHHILETLQRIPLVLFDKVSEKVPCTQIVINEEEAAFNAVEHLIGLGKKRIAILKETENSFNSEKRFQGYKRALETYNIPLDLKLVQSTEDISLNNGKRLTNVLLSQKVRPDAIFAITDNAAIGAIKALHKFNVKIPEDIAVVGFSNSINSTIIQPELSTVDQPGERIGRIAAKSLIDEINHPNKELMSKTIEIKTNLIVRDSSFKAI</sequence>
<dbReference type="KEGG" id="cbat:M666_15710"/>
<dbReference type="SUPFAM" id="SSF53822">
    <property type="entry name" value="Periplasmic binding protein-like I"/>
    <property type="match status" value="1"/>
</dbReference>